<dbReference type="HAMAP" id="MF_01080">
    <property type="entry name" value="TruB_bact"/>
    <property type="match status" value="1"/>
</dbReference>
<dbReference type="InterPro" id="IPR002501">
    <property type="entry name" value="PsdUridine_synth_N"/>
</dbReference>
<feature type="domain" description="tRNA pseudouridylate synthase B C-terminal" evidence="8">
    <location>
        <begin position="257"/>
        <end position="301"/>
    </location>
</feature>
<evidence type="ECO:0000256" key="4">
    <source>
        <dbReference type="ARBA" id="ARBA00022694"/>
    </source>
</evidence>
<evidence type="ECO:0000313" key="10">
    <source>
        <dbReference type="Proteomes" id="UP000193685"/>
    </source>
</evidence>
<dbReference type="EMBL" id="MCFI01000003">
    <property type="protein sequence ID" value="ORY86301.1"/>
    <property type="molecule type" value="Genomic_DNA"/>
</dbReference>
<protein>
    <recommendedName>
        <fullName evidence="3">tRNA pseudouridine(55) synthase</fullName>
        <ecNumber evidence="3">5.4.99.25</ecNumber>
    </recommendedName>
</protein>
<feature type="region of interest" description="Disordered" evidence="6">
    <location>
        <begin position="310"/>
        <end position="349"/>
    </location>
</feature>
<dbReference type="NCBIfam" id="TIGR00431">
    <property type="entry name" value="TruB"/>
    <property type="match status" value="1"/>
</dbReference>
<keyword evidence="10" id="KW-1185">Reference proteome</keyword>
<organism evidence="9 10">
    <name type="scientific">Protomyces lactucae-debilis</name>
    <dbReference type="NCBI Taxonomy" id="2754530"/>
    <lineage>
        <taxon>Eukaryota</taxon>
        <taxon>Fungi</taxon>
        <taxon>Dikarya</taxon>
        <taxon>Ascomycota</taxon>
        <taxon>Taphrinomycotina</taxon>
        <taxon>Taphrinomycetes</taxon>
        <taxon>Taphrinales</taxon>
        <taxon>Protomycetaceae</taxon>
        <taxon>Protomyces</taxon>
    </lineage>
</organism>
<evidence type="ECO:0000256" key="1">
    <source>
        <dbReference type="ARBA" id="ARBA00001166"/>
    </source>
</evidence>
<dbReference type="GeneID" id="63787558"/>
<dbReference type="Gene3D" id="3.30.2350.10">
    <property type="entry name" value="Pseudouridine synthase"/>
    <property type="match status" value="1"/>
</dbReference>
<dbReference type="AlphaFoldDB" id="A0A1Y2FQM6"/>
<evidence type="ECO:0000256" key="5">
    <source>
        <dbReference type="ARBA" id="ARBA00023235"/>
    </source>
</evidence>
<dbReference type="GO" id="GO:0006400">
    <property type="term" value="P:tRNA modification"/>
    <property type="evidence" value="ECO:0007669"/>
    <property type="project" value="TreeGrafter"/>
</dbReference>
<gene>
    <name evidence="9" type="ORF">BCR37DRAFT_391095</name>
</gene>
<feature type="domain" description="Pseudouridine synthase II N-terminal" evidence="7">
    <location>
        <begin position="58"/>
        <end position="190"/>
    </location>
</feature>
<evidence type="ECO:0000256" key="6">
    <source>
        <dbReference type="SAM" id="MobiDB-lite"/>
    </source>
</evidence>
<evidence type="ECO:0000256" key="2">
    <source>
        <dbReference type="ARBA" id="ARBA00008999"/>
    </source>
</evidence>
<reference evidence="9 10" key="1">
    <citation type="submission" date="2016-07" db="EMBL/GenBank/DDBJ databases">
        <title>Pervasive Adenine N6-methylation of Active Genes in Fungi.</title>
        <authorList>
            <consortium name="DOE Joint Genome Institute"/>
            <person name="Mondo S.J."/>
            <person name="Dannebaum R.O."/>
            <person name="Kuo R.C."/>
            <person name="Labutti K."/>
            <person name="Haridas S."/>
            <person name="Kuo A."/>
            <person name="Salamov A."/>
            <person name="Ahrendt S.R."/>
            <person name="Lipzen A."/>
            <person name="Sullivan W."/>
            <person name="Andreopoulos W.B."/>
            <person name="Clum A."/>
            <person name="Lindquist E."/>
            <person name="Daum C."/>
            <person name="Ramamoorthy G.K."/>
            <person name="Gryganskyi A."/>
            <person name="Culley D."/>
            <person name="Magnuson J.K."/>
            <person name="James T.Y."/>
            <person name="O'Malley M.A."/>
            <person name="Stajich J.E."/>
            <person name="Spatafora J.W."/>
            <person name="Visel A."/>
            <person name="Grigoriev I.V."/>
        </authorList>
    </citation>
    <scope>NUCLEOTIDE SEQUENCE [LARGE SCALE GENOMIC DNA]</scope>
    <source>
        <strain evidence="9 10">12-1054</strain>
    </source>
</reference>
<dbReference type="GO" id="GO:0160148">
    <property type="term" value="F:tRNA pseudouridine(55) synthase activity"/>
    <property type="evidence" value="ECO:0007669"/>
    <property type="project" value="UniProtKB-EC"/>
</dbReference>
<feature type="compositionally biased region" description="Basic and acidic residues" evidence="6">
    <location>
        <begin position="312"/>
        <end position="323"/>
    </location>
</feature>
<dbReference type="OrthoDB" id="9995526at2759"/>
<keyword evidence="4" id="KW-0819">tRNA processing</keyword>
<dbReference type="Pfam" id="PF16198">
    <property type="entry name" value="TruB_C_2"/>
    <property type="match status" value="1"/>
</dbReference>
<dbReference type="RefSeq" id="XP_040727483.1">
    <property type="nucleotide sequence ID" value="XM_040870959.1"/>
</dbReference>
<dbReference type="EC" id="5.4.99.25" evidence="3"/>
<evidence type="ECO:0000259" key="7">
    <source>
        <dbReference type="Pfam" id="PF01509"/>
    </source>
</evidence>
<comment type="catalytic activity">
    <reaction evidence="1">
        <text>a uridine in mRNA = a pseudouridine in mRNA</text>
        <dbReference type="Rhea" id="RHEA:56644"/>
        <dbReference type="Rhea" id="RHEA-COMP:14658"/>
        <dbReference type="Rhea" id="RHEA-COMP:14659"/>
        <dbReference type="ChEBI" id="CHEBI:65314"/>
        <dbReference type="ChEBI" id="CHEBI:65315"/>
    </reaction>
</comment>
<dbReference type="GO" id="GO:1990481">
    <property type="term" value="P:mRNA pseudouridine synthesis"/>
    <property type="evidence" value="ECO:0007669"/>
    <property type="project" value="TreeGrafter"/>
</dbReference>
<dbReference type="InterPro" id="IPR020103">
    <property type="entry name" value="PsdUridine_synth_cat_dom_sf"/>
</dbReference>
<dbReference type="Proteomes" id="UP000193685">
    <property type="component" value="Unassembled WGS sequence"/>
</dbReference>
<name>A0A1Y2FQM6_PROLT</name>
<dbReference type="SUPFAM" id="SSF55120">
    <property type="entry name" value="Pseudouridine synthase"/>
    <property type="match status" value="1"/>
</dbReference>
<comment type="similarity">
    <text evidence="2">Belongs to the pseudouridine synthase TruB family.</text>
</comment>
<accession>A0A1Y2FQM6</accession>
<dbReference type="GO" id="GO:0005634">
    <property type="term" value="C:nucleus"/>
    <property type="evidence" value="ECO:0007669"/>
    <property type="project" value="TreeGrafter"/>
</dbReference>
<proteinExistence type="inferred from homology"/>
<dbReference type="GO" id="GO:0003723">
    <property type="term" value="F:RNA binding"/>
    <property type="evidence" value="ECO:0007669"/>
    <property type="project" value="InterPro"/>
</dbReference>
<dbReference type="STRING" id="56484.A0A1Y2FQM6"/>
<dbReference type="OMA" id="PWRHVTK"/>
<evidence type="ECO:0000313" key="9">
    <source>
        <dbReference type="EMBL" id="ORY86301.1"/>
    </source>
</evidence>
<keyword evidence="5" id="KW-0413">Isomerase</keyword>
<sequence>MSGLFAVNKPTGISSAGLLHDIQHVLSRSPLFAADLDAQAQRSAAGNKGRKRPRFSHKIKMGHGGTLDPLASGVLIVGVGKGTKQLGSFLGCSKEYEAIALFGIATDTYDSEGKIVSRCPCKHVTKALLERTIAAQFRGDIMQTPPIYSALKMQGKPLYEYAREGKPLPAEIKARPATVSRFDVTHVTTEHEWVEPKEEAAEEIRLAAQALKTLKPDPETELKHVTETEKTTESAKSDEKLVAVHLSMTVSSGTYVRSLIHDLGIAVGSAAHMVSLVRSRVGDYTLADALPPSAFQDGSWETRLSKTLQFEKSTDVKEAEEAARGPPASEKAIEGEALPATGSKRSFAE</sequence>
<evidence type="ECO:0000256" key="3">
    <source>
        <dbReference type="ARBA" id="ARBA00012787"/>
    </source>
</evidence>
<comment type="caution">
    <text evidence="9">The sequence shown here is derived from an EMBL/GenBank/DDBJ whole genome shotgun (WGS) entry which is preliminary data.</text>
</comment>
<dbReference type="PANTHER" id="PTHR13767:SF2">
    <property type="entry name" value="PSEUDOURIDYLATE SYNTHASE TRUB1"/>
    <property type="match status" value="1"/>
</dbReference>
<evidence type="ECO:0000259" key="8">
    <source>
        <dbReference type="Pfam" id="PF16198"/>
    </source>
</evidence>
<dbReference type="PANTHER" id="PTHR13767">
    <property type="entry name" value="TRNA-PSEUDOURIDINE SYNTHASE"/>
    <property type="match status" value="1"/>
</dbReference>
<dbReference type="InterPro" id="IPR014780">
    <property type="entry name" value="tRNA_psdUridine_synth_TruB"/>
</dbReference>
<dbReference type="InterPro" id="IPR032819">
    <property type="entry name" value="TruB_C"/>
</dbReference>
<dbReference type="Pfam" id="PF01509">
    <property type="entry name" value="TruB_N"/>
    <property type="match status" value="1"/>
</dbReference>